<dbReference type="PANTHER" id="PTHR43668:SF4">
    <property type="entry name" value="ALLANTOINASE"/>
    <property type="match status" value="1"/>
</dbReference>
<dbReference type="RefSeq" id="WP_151668462.1">
    <property type="nucleotide sequence ID" value="NZ_WBVO01000015.1"/>
</dbReference>
<evidence type="ECO:0000256" key="3">
    <source>
        <dbReference type="ARBA" id="ARBA00010286"/>
    </source>
</evidence>
<comment type="similarity">
    <text evidence="3">Belongs to the metallo-dependent hydrolases superfamily. DHOase family. Class I DHOase subfamily.</text>
</comment>
<dbReference type="Proteomes" id="UP000468650">
    <property type="component" value="Unassembled WGS sequence"/>
</dbReference>
<proteinExistence type="inferred from homology"/>
<evidence type="ECO:0000256" key="4">
    <source>
        <dbReference type="ARBA" id="ARBA00022723"/>
    </source>
</evidence>
<dbReference type="InterPro" id="IPR011059">
    <property type="entry name" value="Metal-dep_hydrolase_composite"/>
</dbReference>
<dbReference type="CDD" id="cd01318">
    <property type="entry name" value="DHOase_IIb"/>
    <property type="match status" value="1"/>
</dbReference>
<keyword evidence="4" id="KW-0479">Metal-binding</keyword>
<dbReference type="GO" id="GO:0004151">
    <property type="term" value="F:dihydroorotase activity"/>
    <property type="evidence" value="ECO:0007669"/>
    <property type="project" value="UniProtKB-EC"/>
</dbReference>
<dbReference type="SUPFAM" id="SSF51338">
    <property type="entry name" value="Composite domain of metallo-dependent hydrolases"/>
    <property type="match status" value="1"/>
</dbReference>
<dbReference type="InterPro" id="IPR032466">
    <property type="entry name" value="Metal_Hydrolase"/>
</dbReference>
<dbReference type="OrthoDB" id="9765462at2"/>
<dbReference type="Gene3D" id="3.20.20.140">
    <property type="entry name" value="Metal-dependent hydrolases"/>
    <property type="match status" value="1"/>
</dbReference>
<keyword evidence="5 7" id="KW-0378">Hydrolase</keyword>
<dbReference type="EC" id="3.5.2.3" evidence="7"/>
<sequence>MSEATLIKNARIVNEGTITEGDLLIEDGRIAHVDRHISPKNGNVRVIDAHGMYLIPGVIDDQVHFREPGLTHKSEIKTEARAAVAGGITSYIEQPNTVPQATTVELVEEKFNRASEVSLANYAFNIGATNDNIEDLLKVDKTRIPGVKIFMGSSTGNMLVDDLKALERIFSEVDNQLITHCEDEATIRKNLEKYKAEYGDDIPMKYHPIIRSEEACLLSSTTAVNLAKKHGSRLHVYHISTGVETELFDNTIPLEEKLITSEACVHHLWFNDEDYDSKGSYIKWNPAVKTEADRLKIWEAVLNDKIDVIATDHAPHTKEEKANPYTSAPSGGPLVQHALVALMEFVNDGTITMEKLVEKLCHNPAKLFRIQERGYIREGYHADIVLVEPSRPWTVMEENVLSKCGWSPFEGSTFKARVSHTFVNGKLVYKNGQFDESQMGQRLYFERN</sequence>
<protein>
    <submittedName>
        <fullName evidence="7">Dihydroorotase</fullName>
        <ecNumber evidence="7">3.5.2.3</ecNumber>
    </submittedName>
</protein>
<dbReference type="GO" id="GO:0006145">
    <property type="term" value="P:purine nucleobase catabolic process"/>
    <property type="evidence" value="ECO:0007669"/>
    <property type="project" value="TreeGrafter"/>
</dbReference>
<dbReference type="Gene3D" id="2.30.40.10">
    <property type="entry name" value="Urease, subunit C, domain 1"/>
    <property type="match status" value="1"/>
</dbReference>
<organism evidence="7 8">
    <name type="scientific">Phaeocystidibacter luteus</name>
    <dbReference type="NCBI Taxonomy" id="911197"/>
    <lineage>
        <taxon>Bacteria</taxon>
        <taxon>Pseudomonadati</taxon>
        <taxon>Bacteroidota</taxon>
        <taxon>Flavobacteriia</taxon>
        <taxon>Flavobacteriales</taxon>
        <taxon>Phaeocystidibacteraceae</taxon>
        <taxon>Phaeocystidibacter</taxon>
    </lineage>
</organism>
<dbReference type="GO" id="GO:0046872">
    <property type="term" value="F:metal ion binding"/>
    <property type="evidence" value="ECO:0007669"/>
    <property type="project" value="UniProtKB-KW"/>
</dbReference>
<dbReference type="SUPFAM" id="SSF51556">
    <property type="entry name" value="Metallo-dependent hydrolases"/>
    <property type="match status" value="1"/>
</dbReference>
<dbReference type="AlphaFoldDB" id="A0A6N6RFE1"/>
<dbReference type="InterPro" id="IPR050138">
    <property type="entry name" value="DHOase/Allantoinase_Hydrolase"/>
</dbReference>
<evidence type="ECO:0000256" key="5">
    <source>
        <dbReference type="ARBA" id="ARBA00022801"/>
    </source>
</evidence>
<name>A0A6N6RFE1_9FLAO</name>
<gene>
    <name evidence="7" type="ORF">F8C67_13840</name>
</gene>
<evidence type="ECO:0000313" key="8">
    <source>
        <dbReference type="Proteomes" id="UP000468650"/>
    </source>
</evidence>
<evidence type="ECO:0000313" key="7">
    <source>
        <dbReference type="EMBL" id="KAB2805410.1"/>
    </source>
</evidence>
<accession>A0A6N6RFE1</accession>
<feature type="domain" description="Amidohydrolase-related" evidence="6">
    <location>
        <begin position="53"/>
        <end position="428"/>
    </location>
</feature>
<dbReference type="Pfam" id="PF01979">
    <property type="entry name" value="Amidohydro_1"/>
    <property type="match status" value="1"/>
</dbReference>
<reference evidence="7 8" key="1">
    <citation type="submission" date="2019-09" db="EMBL/GenBank/DDBJ databases">
        <title>Genomes of family Cryomorphaceae.</title>
        <authorList>
            <person name="Bowman J.P."/>
        </authorList>
    </citation>
    <scope>NUCLEOTIDE SEQUENCE [LARGE SCALE GENOMIC DNA]</scope>
    <source>
        <strain evidence="7 8">LMG 25704</strain>
    </source>
</reference>
<evidence type="ECO:0000256" key="2">
    <source>
        <dbReference type="ARBA" id="ARBA00002368"/>
    </source>
</evidence>
<dbReference type="PROSITE" id="PS00483">
    <property type="entry name" value="DIHYDROOROTASE_2"/>
    <property type="match status" value="1"/>
</dbReference>
<dbReference type="NCBIfam" id="NF006688">
    <property type="entry name" value="PRK09236.1"/>
    <property type="match status" value="1"/>
</dbReference>
<dbReference type="EMBL" id="WBVO01000015">
    <property type="protein sequence ID" value="KAB2805410.1"/>
    <property type="molecule type" value="Genomic_DNA"/>
</dbReference>
<comment type="caution">
    <text evidence="7">The sequence shown here is derived from an EMBL/GenBank/DDBJ whole genome shotgun (WGS) entry which is preliminary data.</text>
</comment>
<dbReference type="InterPro" id="IPR002195">
    <property type="entry name" value="Dihydroorotase_CS"/>
</dbReference>
<comment type="cofactor">
    <cofactor evidence="1">
        <name>Zn(2+)</name>
        <dbReference type="ChEBI" id="CHEBI:29105"/>
    </cofactor>
</comment>
<evidence type="ECO:0000259" key="6">
    <source>
        <dbReference type="Pfam" id="PF01979"/>
    </source>
</evidence>
<dbReference type="GO" id="GO:0005737">
    <property type="term" value="C:cytoplasm"/>
    <property type="evidence" value="ECO:0007669"/>
    <property type="project" value="TreeGrafter"/>
</dbReference>
<dbReference type="NCBIfam" id="TIGR00857">
    <property type="entry name" value="pyrC_multi"/>
    <property type="match status" value="1"/>
</dbReference>
<keyword evidence="8" id="KW-1185">Reference proteome</keyword>
<dbReference type="PANTHER" id="PTHR43668">
    <property type="entry name" value="ALLANTOINASE"/>
    <property type="match status" value="1"/>
</dbReference>
<dbReference type="GO" id="GO:0004038">
    <property type="term" value="F:allantoinase activity"/>
    <property type="evidence" value="ECO:0007669"/>
    <property type="project" value="TreeGrafter"/>
</dbReference>
<comment type="function">
    <text evidence="2">Catalyzes the reversible cyclization of carbamoyl aspartate to dihydroorotate.</text>
</comment>
<dbReference type="InterPro" id="IPR006680">
    <property type="entry name" value="Amidohydro-rel"/>
</dbReference>
<evidence type="ECO:0000256" key="1">
    <source>
        <dbReference type="ARBA" id="ARBA00001947"/>
    </source>
</evidence>